<evidence type="ECO:0000256" key="21">
    <source>
        <dbReference type="ARBA" id="ARBA00048479"/>
    </source>
</evidence>
<dbReference type="GeneID" id="5126050"/>
<comment type="pathway">
    <text evidence="10">Steroid biosynthesis; zymosterol biosynthesis; zymosterol from lanosterol: step 1/6.</text>
</comment>
<evidence type="ECO:0000256" key="16">
    <source>
        <dbReference type="ARBA" id="ARBA00043156"/>
    </source>
</evidence>
<dbReference type="AlphaFoldDB" id="A5DJG4"/>
<evidence type="ECO:0000256" key="24">
    <source>
        <dbReference type="ARBA" id="ARBA00049450"/>
    </source>
</evidence>
<evidence type="ECO:0000256" key="12">
    <source>
        <dbReference type="ARBA" id="ARBA00041158"/>
    </source>
</evidence>
<dbReference type="Proteomes" id="UP000001997">
    <property type="component" value="Unassembled WGS sequence"/>
</dbReference>
<dbReference type="GO" id="GO:0097038">
    <property type="term" value="C:perinuclear endoplasmic reticulum"/>
    <property type="evidence" value="ECO:0007669"/>
    <property type="project" value="EnsemblFungi"/>
</dbReference>
<comment type="catalytic activity">
    <reaction evidence="24">
        <text>a 14alpha-formyl steroid + reduced [NADPH--hemoprotein reductase] + O2 = a Delta(14) steroid + formate + oxidized [NADPH--hemoprotein reductase] + H2O + 2 H(+)</text>
        <dbReference type="Rhea" id="RHEA:68068"/>
        <dbReference type="Rhea" id="RHEA-COMP:11964"/>
        <dbReference type="Rhea" id="RHEA-COMP:11965"/>
        <dbReference type="ChEBI" id="CHEBI:15377"/>
        <dbReference type="ChEBI" id="CHEBI:15378"/>
        <dbReference type="ChEBI" id="CHEBI:15379"/>
        <dbReference type="ChEBI" id="CHEBI:15740"/>
        <dbReference type="ChEBI" id="CHEBI:57618"/>
        <dbReference type="ChEBI" id="CHEBI:58210"/>
        <dbReference type="ChEBI" id="CHEBI:138031"/>
        <dbReference type="ChEBI" id="CHEBI:176902"/>
    </reaction>
    <physiologicalReaction direction="left-to-right" evidence="24">
        <dbReference type="Rhea" id="RHEA:68069"/>
    </physiologicalReaction>
</comment>
<dbReference type="InterPro" id="IPR002403">
    <property type="entry name" value="Cyt_P450_E_grp-IV"/>
</dbReference>
<keyword evidence="5 25" id="KW-0479">Metal-binding</keyword>
<evidence type="ECO:0000256" key="6">
    <source>
        <dbReference type="ARBA" id="ARBA00023002"/>
    </source>
</evidence>
<evidence type="ECO:0000256" key="8">
    <source>
        <dbReference type="ARBA" id="ARBA00023033"/>
    </source>
</evidence>
<evidence type="ECO:0000256" key="26">
    <source>
        <dbReference type="RuleBase" id="RU000461"/>
    </source>
</evidence>
<reference evidence="28 29" key="1">
    <citation type="journal article" date="2009" name="Nature">
        <title>Evolution of pathogenicity and sexual reproduction in eight Candida genomes.</title>
        <authorList>
            <person name="Butler G."/>
            <person name="Rasmussen M.D."/>
            <person name="Lin M.F."/>
            <person name="Santos M.A."/>
            <person name="Sakthikumar S."/>
            <person name="Munro C.A."/>
            <person name="Rheinbay E."/>
            <person name="Grabherr M."/>
            <person name="Forche A."/>
            <person name="Reedy J.L."/>
            <person name="Agrafioti I."/>
            <person name="Arnaud M.B."/>
            <person name="Bates S."/>
            <person name="Brown A.J."/>
            <person name="Brunke S."/>
            <person name="Costanzo M.C."/>
            <person name="Fitzpatrick D.A."/>
            <person name="de Groot P.W."/>
            <person name="Harris D."/>
            <person name="Hoyer L.L."/>
            <person name="Hube B."/>
            <person name="Klis F.M."/>
            <person name="Kodira C."/>
            <person name="Lennard N."/>
            <person name="Logue M.E."/>
            <person name="Martin R."/>
            <person name="Neiman A.M."/>
            <person name="Nikolaou E."/>
            <person name="Quail M.A."/>
            <person name="Quinn J."/>
            <person name="Santos M.C."/>
            <person name="Schmitzberger F.F."/>
            <person name="Sherlock G."/>
            <person name="Shah P."/>
            <person name="Silverstein K.A."/>
            <person name="Skrzypek M.S."/>
            <person name="Soll D."/>
            <person name="Staggs R."/>
            <person name="Stansfield I."/>
            <person name="Stumpf M.P."/>
            <person name="Sudbery P.E."/>
            <person name="Srikantha T."/>
            <person name="Zeng Q."/>
            <person name="Berman J."/>
            <person name="Berriman M."/>
            <person name="Heitman J."/>
            <person name="Gow N.A."/>
            <person name="Lorenz M.C."/>
            <person name="Birren B.W."/>
            <person name="Kellis M."/>
            <person name="Cuomo C.A."/>
        </authorList>
    </citation>
    <scope>NUCLEOTIDE SEQUENCE [LARGE SCALE GENOMIC DNA]</scope>
    <source>
        <strain evidence="29">ATCC 6260 / CBS 566 / DSM 6381 / JCM 1539 / NBRC 10279 / NRRL Y-324</strain>
    </source>
</reference>
<evidence type="ECO:0000256" key="22">
    <source>
        <dbReference type="ARBA" id="ARBA00048866"/>
    </source>
</evidence>
<keyword evidence="27" id="KW-1133">Transmembrane helix</keyword>
<dbReference type="PRINTS" id="PR00465">
    <property type="entry name" value="EP450IV"/>
</dbReference>
<dbReference type="Gene3D" id="1.10.630.10">
    <property type="entry name" value="Cytochrome P450"/>
    <property type="match status" value="1"/>
</dbReference>
<dbReference type="HOGENOM" id="CLU_001570_15_0_1"/>
<comment type="subcellular location">
    <subcellularLocation>
        <location evidence="2">Membrane</location>
    </subcellularLocation>
</comment>
<comment type="cofactor">
    <cofactor evidence="1 25">
        <name>heme</name>
        <dbReference type="ChEBI" id="CHEBI:30413"/>
    </cofactor>
</comment>
<evidence type="ECO:0000256" key="20">
    <source>
        <dbReference type="ARBA" id="ARBA00047702"/>
    </source>
</evidence>
<dbReference type="InterPro" id="IPR001128">
    <property type="entry name" value="Cyt_P450"/>
</dbReference>
<dbReference type="eggNOG" id="KOG0684">
    <property type="taxonomic scope" value="Eukaryota"/>
</dbReference>
<feature type="transmembrane region" description="Helical" evidence="27">
    <location>
        <begin position="19"/>
        <end position="36"/>
    </location>
</feature>
<evidence type="ECO:0000256" key="17">
    <source>
        <dbReference type="ARBA" id="ARBA00047379"/>
    </source>
</evidence>
<organism evidence="28 29">
    <name type="scientific">Meyerozyma guilliermondii (strain ATCC 6260 / CBS 566 / DSM 6381 / JCM 1539 / NBRC 10279 / NRRL Y-324)</name>
    <name type="common">Yeast</name>
    <name type="synonym">Candida guilliermondii</name>
    <dbReference type="NCBI Taxonomy" id="294746"/>
    <lineage>
        <taxon>Eukaryota</taxon>
        <taxon>Fungi</taxon>
        <taxon>Dikarya</taxon>
        <taxon>Ascomycota</taxon>
        <taxon>Saccharomycotina</taxon>
        <taxon>Pichiomycetes</taxon>
        <taxon>Debaryomycetaceae</taxon>
        <taxon>Meyerozyma</taxon>
    </lineage>
</organism>
<evidence type="ECO:0000256" key="4">
    <source>
        <dbReference type="ARBA" id="ARBA00022617"/>
    </source>
</evidence>
<evidence type="ECO:0000256" key="25">
    <source>
        <dbReference type="PIRSR" id="PIRSR602403-1"/>
    </source>
</evidence>
<dbReference type="GO" id="GO:0006696">
    <property type="term" value="P:ergosterol biosynthetic process"/>
    <property type="evidence" value="ECO:0007669"/>
    <property type="project" value="EnsemblFungi"/>
</dbReference>
<proteinExistence type="inferred from homology"/>
<dbReference type="GO" id="GO:0005506">
    <property type="term" value="F:iron ion binding"/>
    <property type="evidence" value="ECO:0007669"/>
    <property type="project" value="InterPro"/>
</dbReference>
<evidence type="ECO:0000256" key="19">
    <source>
        <dbReference type="ARBA" id="ARBA00047670"/>
    </source>
</evidence>
<keyword evidence="9 27" id="KW-0472">Membrane</keyword>
<keyword evidence="7 25" id="KW-0408">Iron</keyword>
<protein>
    <recommendedName>
        <fullName evidence="12">Lanosterol 14-alpha demethylase</fullName>
        <ecNumber evidence="11">1.14.14.154</ecNumber>
    </recommendedName>
    <alternativeName>
        <fullName evidence="14">Cytochrome P450 51</fullName>
    </alternativeName>
    <alternativeName>
        <fullName evidence="16">Cytochrome P450-14DM</fullName>
    </alternativeName>
    <alternativeName>
        <fullName evidence="13">Cytochrome P450-LIA1</fullName>
    </alternativeName>
    <alternativeName>
        <fullName evidence="15">Sterol 14-alpha demethylase</fullName>
    </alternativeName>
</protein>
<dbReference type="PROSITE" id="PS00086">
    <property type="entry name" value="CYTOCHROME_P450"/>
    <property type="match status" value="1"/>
</dbReference>
<dbReference type="STRING" id="294746.A5DJG4"/>
<dbReference type="OrthoDB" id="1055148at2759"/>
<dbReference type="CDD" id="cd11042">
    <property type="entry name" value="CYP51-like"/>
    <property type="match status" value="1"/>
</dbReference>
<dbReference type="FunFam" id="1.10.630.10:FF:000033">
    <property type="entry name" value="14-alpha sterol demethylase"/>
    <property type="match status" value="1"/>
</dbReference>
<comment type="similarity">
    <text evidence="3 26">Belongs to the cytochrome P450 family.</text>
</comment>
<dbReference type="SMR" id="A5DJG4"/>
<dbReference type="GO" id="GO:0032541">
    <property type="term" value="C:cortical endoplasmic reticulum"/>
    <property type="evidence" value="ECO:0007669"/>
    <property type="project" value="EnsemblFungi"/>
</dbReference>
<keyword evidence="29" id="KW-1185">Reference proteome</keyword>
<dbReference type="EMBL" id="CH408158">
    <property type="protein sequence ID" value="EDK39317.1"/>
    <property type="molecule type" value="Genomic_DNA"/>
</dbReference>
<dbReference type="KEGG" id="pgu:PGUG_03415"/>
<dbReference type="GO" id="GO:0008398">
    <property type="term" value="F:sterol 14-demethylase activity"/>
    <property type="evidence" value="ECO:0007669"/>
    <property type="project" value="UniProtKB-EC"/>
</dbReference>
<evidence type="ECO:0000313" key="29">
    <source>
        <dbReference type="Proteomes" id="UP000001997"/>
    </source>
</evidence>
<dbReference type="GO" id="GO:0016020">
    <property type="term" value="C:membrane"/>
    <property type="evidence" value="ECO:0007669"/>
    <property type="project" value="UniProtKB-SubCell"/>
</dbReference>
<keyword evidence="8 26" id="KW-0503">Monooxygenase</keyword>
<comment type="catalytic activity">
    <reaction evidence="20">
        <text>a 14alpha-methyl steroid + 3 reduced [NADPH--hemoprotein reductase] + 3 O2 = a Delta(14) steroid + formate + 3 oxidized [NADPH--hemoprotein reductase] + 4 H2O + 4 H(+)</text>
        <dbReference type="Rhea" id="RHEA:54028"/>
        <dbReference type="Rhea" id="RHEA-COMP:11964"/>
        <dbReference type="Rhea" id="RHEA-COMP:11965"/>
        <dbReference type="ChEBI" id="CHEBI:15377"/>
        <dbReference type="ChEBI" id="CHEBI:15378"/>
        <dbReference type="ChEBI" id="CHEBI:15379"/>
        <dbReference type="ChEBI" id="CHEBI:15740"/>
        <dbReference type="ChEBI" id="CHEBI:57618"/>
        <dbReference type="ChEBI" id="CHEBI:58210"/>
        <dbReference type="ChEBI" id="CHEBI:138029"/>
        <dbReference type="ChEBI" id="CHEBI:138031"/>
        <dbReference type="EC" id="1.14.14.154"/>
    </reaction>
    <physiologicalReaction direction="left-to-right" evidence="20">
        <dbReference type="Rhea" id="RHEA:54029"/>
    </physiologicalReaction>
</comment>
<keyword evidence="4 25" id="KW-0349">Heme</keyword>
<keyword evidence="6 26" id="KW-0560">Oxidoreductase</keyword>
<comment type="catalytic activity">
    <reaction evidence="17">
        <text>32-hydroxylanosterol + reduced [NADPH--hemoprotein reductase] + O2 = 32-oxolanosterol + oxidized [NADPH--hemoprotein reductase] + 2 H2O + H(+)</text>
        <dbReference type="Rhea" id="RHEA:75107"/>
        <dbReference type="Rhea" id="RHEA-COMP:11964"/>
        <dbReference type="Rhea" id="RHEA-COMP:11965"/>
        <dbReference type="ChEBI" id="CHEBI:15377"/>
        <dbReference type="ChEBI" id="CHEBI:15378"/>
        <dbReference type="ChEBI" id="CHEBI:15379"/>
        <dbReference type="ChEBI" id="CHEBI:57618"/>
        <dbReference type="ChEBI" id="CHEBI:58210"/>
        <dbReference type="ChEBI" id="CHEBI:166681"/>
        <dbReference type="ChEBI" id="CHEBI:166806"/>
    </reaction>
    <physiologicalReaction direction="left-to-right" evidence="17">
        <dbReference type="Rhea" id="RHEA:75108"/>
    </physiologicalReaction>
</comment>
<dbReference type="InterPro" id="IPR017972">
    <property type="entry name" value="Cyt_P450_CS"/>
</dbReference>
<comment type="catalytic activity">
    <reaction evidence="22">
        <text>a 14alpha-methyl steroid + reduced [NADPH--hemoprotein reductase] + O2 = a 14alpha-hydroxymethyl steroid + oxidized [NADPH--hemoprotein reductase] + H2O + H(+)</text>
        <dbReference type="Rhea" id="RHEA:68060"/>
        <dbReference type="Rhea" id="RHEA-COMP:11964"/>
        <dbReference type="Rhea" id="RHEA-COMP:11965"/>
        <dbReference type="ChEBI" id="CHEBI:15377"/>
        <dbReference type="ChEBI" id="CHEBI:15378"/>
        <dbReference type="ChEBI" id="CHEBI:15379"/>
        <dbReference type="ChEBI" id="CHEBI:57618"/>
        <dbReference type="ChEBI" id="CHEBI:58210"/>
        <dbReference type="ChEBI" id="CHEBI:138029"/>
        <dbReference type="ChEBI" id="CHEBI:176901"/>
    </reaction>
    <physiologicalReaction direction="left-to-right" evidence="22">
        <dbReference type="Rhea" id="RHEA:68061"/>
    </physiologicalReaction>
</comment>
<dbReference type="OMA" id="HWFPFVG"/>
<dbReference type="GO" id="GO:0020037">
    <property type="term" value="F:heme binding"/>
    <property type="evidence" value="ECO:0007669"/>
    <property type="project" value="InterPro"/>
</dbReference>
<evidence type="ECO:0000256" key="11">
    <source>
        <dbReference type="ARBA" id="ARBA00038974"/>
    </source>
</evidence>
<evidence type="ECO:0000256" key="9">
    <source>
        <dbReference type="ARBA" id="ARBA00023136"/>
    </source>
</evidence>
<evidence type="ECO:0000256" key="10">
    <source>
        <dbReference type="ARBA" id="ARBA00037887"/>
    </source>
</evidence>
<evidence type="ECO:0000256" key="18">
    <source>
        <dbReference type="ARBA" id="ARBA00047587"/>
    </source>
</evidence>
<dbReference type="PRINTS" id="PR00385">
    <property type="entry name" value="P450"/>
</dbReference>
<evidence type="ECO:0000256" key="5">
    <source>
        <dbReference type="ARBA" id="ARBA00022723"/>
    </source>
</evidence>
<dbReference type="PANTHER" id="PTHR24304:SF2">
    <property type="entry name" value="24-HYDROXYCHOLESTEROL 7-ALPHA-HYDROXYLASE"/>
    <property type="match status" value="1"/>
</dbReference>
<dbReference type="Pfam" id="PF00067">
    <property type="entry name" value="p450"/>
    <property type="match status" value="1"/>
</dbReference>
<feature type="binding site" description="axial binding residue" evidence="25">
    <location>
        <position position="465"/>
    </location>
    <ligand>
        <name>heme</name>
        <dbReference type="ChEBI" id="CHEBI:30413"/>
    </ligand>
    <ligandPart>
        <name>Fe</name>
        <dbReference type="ChEBI" id="CHEBI:18248"/>
    </ligandPart>
</feature>
<evidence type="ECO:0000256" key="13">
    <source>
        <dbReference type="ARBA" id="ARBA00042513"/>
    </source>
</evidence>
<comment type="catalytic activity">
    <reaction evidence="21">
        <text>32-oxolanosterol + reduced [NADPH--hemoprotein reductase] + O2 = 4,4-dimethyl-5alpha-cholesta-8,14,24-trien-3beta-ol + formate + oxidized [NADPH--hemoprotein reductase] + H2O + 2 H(+)</text>
        <dbReference type="Rhea" id="RHEA:75111"/>
        <dbReference type="Rhea" id="RHEA-COMP:11964"/>
        <dbReference type="Rhea" id="RHEA-COMP:11965"/>
        <dbReference type="ChEBI" id="CHEBI:15377"/>
        <dbReference type="ChEBI" id="CHEBI:15378"/>
        <dbReference type="ChEBI" id="CHEBI:15379"/>
        <dbReference type="ChEBI" id="CHEBI:15740"/>
        <dbReference type="ChEBI" id="CHEBI:17813"/>
        <dbReference type="ChEBI" id="CHEBI:57618"/>
        <dbReference type="ChEBI" id="CHEBI:58210"/>
        <dbReference type="ChEBI" id="CHEBI:166681"/>
    </reaction>
    <physiologicalReaction direction="left-to-right" evidence="21">
        <dbReference type="Rhea" id="RHEA:75112"/>
    </physiologicalReaction>
</comment>
<dbReference type="VEuPathDB" id="FungiDB:PGUG_03415"/>
<sequence>MAIADIATWVYSEFRGLPVSAQISIVVLFPFVYNLLCQFWYSLQKDRAPLVFHWVPWLGSSVVYSMQPYEFFESCRQKYGDVFSFVMVGRVMTVYLGPKGHEFVFNSKATDVSAEDAYTHLTTPVFGKGVIYDCPNSRLMEQKKFAKFALTKDSFIKYVPKIQDEVLSYFVEHDFKMKEKDSGVVNVMKTQPEITIFTASRSLMGDEMRKRFDTSFAQLYSDLDKGFHPIHFAFPHLPLPMSRNRDRAQQKISATYKGLIDTRRSSGNIDPTRDLIDSLMATSTYKDGVKMTDQEIANLLIGILMGGQHTSAATSAWFLLHLGERPDLQEEMYKEICGVFEKKNKSFKDLSYDDLQEMPLVNNVIKETLRMHMPLHSIFRKVKKPLLVPGTKYTVPKGHYVMVSPGYAMVNDRWFPDAASFNPRRWDEQPLPTDGQDETVDYGFGNISKGVSSPYLPFGGGRHRCIGEQFAYVQLGTILASYVYNVTWELKDKLPGVDYASMVTLPLEPADIVWKKRRTCVF</sequence>
<dbReference type="FunCoup" id="A5DJG4">
    <property type="interactions" value="556"/>
</dbReference>
<dbReference type="PANTHER" id="PTHR24304">
    <property type="entry name" value="CYTOCHROME P450 FAMILY 7"/>
    <property type="match status" value="1"/>
</dbReference>
<evidence type="ECO:0000256" key="14">
    <source>
        <dbReference type="ARBA" id="ARBA00042983"/>
    </source>
</evidence>
<accession>A5DJG4</accession>
<evidence type="ECO:0000256" key="1">
    <source>
        <dbReference type="ARBA" id="ARBA00001971"/>
    </source>
</evidence>
<keyword evidence="27" id="KW-0812">Transmembrane</keyword>
<evidence type="ECO:0000313" key="28">
    <source>
        <dbReference type="EMBL" id="EDK39317.1"/>
    </source>
</evidence>
<comment type="catalytic activity">
    <reaction evidence="19">
        <text>lanosterol + 3 reduced [NADPH--hemoprotein reductase] + 3 O2 = 4,4-dimethyl-5alpha-cholesta-8,14,24-trien-3beta-ol + formate + 3 oxidized [NADPH--hemoprotein reductase] + 4 H2O + 4 H(+)</text>
        <dbReference type="Rhea" id="RHEA:25286"/>
        <dbReference type="Rhea" id="RHEA-COMP:11964"/>
        <dbReference type="Rhea" id="RHEA-COMP:11965"/>
        <dbReference type="ChEBI" id="CHEBI:15377"/>
        <dbReference type="ChEBI" id="CHEBI:15378"/>
        <dbReference type="ChEBI" id="CHEBI:15379"/>
        <dbReference type="ChEBI" id="CHEBI:15740"/>
        <dbReference type="ChEBI" id="CHEBI:16521"/>
        <dbReference type="ChEBI" id="CHEBI:17813"/>
        <dbReference type="ChEBI" id="CHEBI:57618"/>
        <dbReference type="ChEBI" id="CHEBI:58210"/>
        <dbReference type="EC" id="1.14.14.154"/>
    </reaction>
    <physiologicalReaction direction="left-to-right" evidence="19">
        <dbReference type="Rhea" id="RHEA:25287"/>
    </physiologicalReaction>
</comment>
<comment type="catalytic activity">
    <reaction evidence="18">
        <text>a 14alpha-hydroxymethyl steroid + reduced [NADPH--hemoprotein reductase] + O2 = a 14alpha-formyl steroid + oxidized [NADPH--hemoprotein reductase] + 2 H2O + H(+)</text>
        <dbReference type="Rhea" id="RHEA:68064"/>
        <dbReference type="Rhea" id="RHEA-COMP:11964"/>
        <dbReference type="Rhea" id="RHEA-COMP:11965"/>
        <dbReference type="ChEBI" id="CHEBI:15377"/>
        <dbReference type="ChEBI" id="CHEBI:15378"/>
        <dbReference type="ChEBI" id="CHEBI:15379"/>
        <dbReference type="ChEBI" id="CHEBI:57618"/>
        <dbReference type="ChEBI" id="CHEBI:58210"/>
        <dbReference type="ChEBI" id="CHEBI:176901"/>
        <dbReference type="ChEBI" id="CHEBI:176902"/>
    </reaction>
    <physiologicalReaction direction="left-to-right" evidence="18">
        <dbReference type="Rhea" id="RHEA:68065"/>
    </physiologicalReaction>
</comment>
<gene>
    <name evidence="28" type="ORF">PGUG_03415</name>
</gene>
<evidence type="ECO:0000256" key="7">
    <source>
        <dbReference type="ARBA" id="ARBA00023004"/>
    </source>
</evidence>
<dbReference type="InParanoid" id="A5DJG4"/>
<dbReference type="InterPro" id="IPR036396">
    <property type="entry name" value="Cyt_P450_sf"/>
</dbReference>
<name>A5DJG4_PICGU</name>
<evidence type="ECO:0000256" key="27">
    <source>
        <dbReference type="SAM" id="Phobius"/>
    </source>
</evidence>
<dbReference type="SUPFAM" id="SSF48264">
    <property type="entry name" value="Cytochrome P450"/>
    <property type="match status" value="1"/>
</dbReference>
<dbReference type="RefSeq" id="XP_001484034.1">
    <property type="nucleotide sequence ID" value="XM_001483984.1"/>
</dbReference>
<dbReference type="EC" id="1.14.14.154" evidence="11"/>
<comment type="catalytic activity">
    <reaction evidence="23">
        <text>lanosterol + reduced [NADPH--hemoprotein reductase] + O2 = 32-hydroxylanosterol + oxidized [NADPH--hemoprotein reductase] + H2O + H(+)</text>
        <dbReference type="Rhea" id="RHEA:75103"/>
        <dbReference type="Rhea" id="RHEA-COMP:11964"/>
        <dbReference type="Rhea" id="RHEA-COMP:11965"/>
        <dbReference type="ChEBI" id="CHEBI:15377"/>
        <dbReference type="ChEBI" id="CHEBI:15378"/>
        <dbReference type="ChEBI" id="CHEBI:15379"/>
        <dbReference type="ChEBI" id="CHEBI:16521"/>
        <dbReference type="ChEBI" id="CHEBI:57618"/>
        <dbReference type="ChEBI" id="CHEBI:58210"/>
        <dbReference type="ChEBI" id="CHEBI:166806"/>
    </reaction>
    <physiologicalReaction direction="left-to-right" evidence="23">
        <dbReference type="Rhea" id="RHEA:75104"/>
    </physiologicalReaction>
</comment>
<dbReference type="InterPro" id="IPR050529">
    <property type="entry name" value="CYP450_sterol_14alpha_dmase"/>
</dbReference>
<evidence type="ECO:0000256" key="15">
    <source>
        <dbReference type="ARBA" id="ARBA00043106"/>
    </source>
</evidence>
<evidence type="ECO:0000256" key="3">
    <source>
        <dbReference type="ARBA" id="ARBA00010617"/>
    </source>
</evidence>
<evidence type="ECO:0000256" key="2">
    <source>
        <dbReference type="ARBA" id="ARBA00004370"/>
    </source>
</evidence>
<evidence type="ECO:0000256" key="23">
    <source>
        <dbReference type="ARBA" id="ARBA00049163"/>
    </source>
</evidence>